<evidence type="ECO:0000313" key="1">
    <source>
        <dbReference type="EMBL" id="CAH2216001.1"/>
    </source>
</evidence>
<dbReference type="InterPro" id="IPR043162">
    <property type="entry name" value="DOCK_C_lobe_C"/>
</dbReference>
<dbReference type="PANTHER" id="PTHR45653:SF10">
    <property type="entry name" value="MYOBLAST CITY, ISOFORM B"/>
    <property type="match status" value="1"/>
</dbReference>
<dbReference type="EMBL" id="CAKXAJ010013655">
    <property type="protein sequence ID" value="CAH2216001.1"/>
    <property type="molecule type" value="Genomic_DNA"/>
</dbReference>
<dbReference type="GO" id="GO:0005737">
    <property type="term" value="C:cytoplasm"/>
    <property type="evidence" value="ECO:0007669"/>
    <property type="project" value="TreeGrafter"/>
</dbReference>
<dbReference type="OrthoDB" id="18896at2759"/>
<dbReference type="GO" id="GO:0007520">
    <property type="term" value="P:myoblast fusion"/>
    <property type="evidence" value="ECO:0007669"/>
    <property type="project" value="TreeGrafter"/>
</dbReference>
<comment type="caution">
    <text evidence="1">The sequence shown here is derived from an EMBL/GenBank/DDBJ whole genome shotgun (WGS) entry which is preliminary data.</text>
</comment>
<feature type="non-terminal residue" evidence="1">
    <location>
        <position position="1"/>
    </location>
</feature>
<sequence>MRSVWLVRRACSGPGVTVACAGLDVLAARAQQASLLAHLAACFRQMQQHVQQRYGKRVSAAGGRGILDSAVQGGLVNYELAFLTREYAARHPEHEALLQRLRDHIADQVPLLKSGACPFV</sequence>
<dbReference type="PROSITE" id="PS51257">
    <property type="entry name" value="PROKAR_LIPOPROTEIN"/>
    <property type="match status" value="1"/>
</dbReference>
<protein>
    <submittedName>
        <fullName evidence="1">Jg24117 protein</fullName>
    </submittedName>
</protein>
<dbReference type="GO" id="GO:0007264">
    <property type="term" value="P:small GTPase-mediated signal transduction"/>
    <property type="evidence" value="ECO:0007669"/>
    <property type="project" value="InterPro"/>
</dbReference>
<dbReference type="InterPro" id="IPR026791">
    <property type="entry name" value="DOCK"/>
</dbReference>
<dbReference type="GO" id="GO:0005085">
    <property type="term" value="F:guanyl-nucleotide exchange factor activity"/>
    <property type="evidence" value="ECO:0007669"/>
    <property type="project" value="InterPro"/>
</dbReference>
<dbReference type="Gene3D" id="1.20.58.740">
    <property type="match status" value="1"/>
</dbReference>
<reference evidence="1" key="1">
    <citation type="submission" date="2022-03" db="EMBL/GenBank/DDBJ databases">
        <authorList>
            <person name="Lindestad O."/>
        </authorList>
    </citation>
    <scope>NUCLEOTIDE SEQUENCE</scope>
</reference>
<dbReference type="GO" id="GO:0005886">
    <property type="term" value="C:plasma membrane"/>
    <property type="evidence" value="ECO:0007669"/>
    <property type="project" value="TreeGrafter"/>
</dbReference>
<accession>A0A8S4QT74</accession>
<dbReference type="Proteomes" id="UP000838756">
    <property type="component" value="Unassembled WGS sequence"/>
</dbReference>
<dbReference type="AlphaFoldDB" id="A0A8S4QT74"/>
<name>A0A8S4QT74_9NEOP</name>
<dbReference type="GO" id="GO:0016477">
    <property type="term" value="P:cell migration"/>
    <property type="evidence" value="ECO:0007669"/>
    <property type="project" value="TreeGrafter"/>
</dbReference>
<dbReference type="GO" id="GO:0031267">
    <property type="term" value="F:small GTPase binding"/>
    <property type="evidence" value="ECO:0007669"/>
    <property type="project" value="TreeGrafter"/>
</dbReference>
<organism evidence="1 2">
    <name type="scientific">Pararge aegeria aegeria</name>
    <dbReference type="NCBI Taxonomy" id="348720"/>
    <lineage>
        <taxon>Eukaryota</taxon>
        <taxon>Metazoa</taxon>
        <taxon>Ecdysozoa</taxon>
        <taxon>Arthropoda</taxon>
        <taxon>Hexapoda</taxon>
        <taxon>Insecta</taxon>
        <taxon>Pterygota</taxon>
        <taxon>Neoptera</taxon>
        <taxon>Endopterygota</taxon>
        <taxon>Lepidoptera</taxon>
        <taxon>Glossata</taxon>
        <taxon>Ditrysia</taxon>
        <taxon>Papilionoidea</taxon>
        <taxon>Nymphalidae</taxon>
        <taxon>Satyrinae</taxon>
        <taxon>Satyrini</taxon>
        <taxon>Parargina</taxon>
        <taxon>Pararge</taxon>
    </lineage>
</organism>
<evidence type="ECO:0000313" key="2">
    <source>
        <dbReference type="Proteomes" id="UP000838756"/>
    </source>
</evidence>
<gene>
    <name evidence="1" type="primary">jg24117</name>
    <name evidence="1" type="ORF">PAEG_LOCUS4079</name>
</gene>
<dbReference type="PANTHER" id="PTHR45653">
    <property type="entry name" value="DEDICATOR OF CYTOKINESIS"/>
    <property type="match status" value="1"/>
</dbReference>
<keyword evidence="2" id="KW-1185">Reference proteome</keyword>
<proteinExistence type="predicted"/>